<accession>A0A4Z1FZG8</accession>
<evidence type="ECO:0000313" key="3">
    <source>
        <dbReference type="Proteomes" id="UP000297910"/>
    </source>
</evidence>
<reference evidence="2 3" key="1">
    <citation type="submission" date="2017-12" db="EMBL/GenBank/DDBJ databases">
        <title>Comparative genomics of Botrytis spp.</title>
        <authorList>
            <person name="Valero-Jimenez C.A."/>
            <person name="Tapia P."/>
            <person name="Veloso J."/>
            <person name="Silva-Moreno E."/>
            <person name="Staats M."/>
            <person name="Valdes J.H."/>
            <person name="Van Kan J.A.L."/>
        </authorList>
    </citation>
    <scope>NUCLEOTIDE SEQUENCE [LARGE SCALE GENOMIC DNA]</scope>
    <source>
        <strain evidence="2 3">Bp0003</strain>
    </source>
</reference>
<dbReference type="Proteomes" id="UP000297910">
    <property type="component" value="Unassembled WGS sequence"/>
</dbReference>
<feature type="compositionally biased region" description="Basic and acidic residues" evidence="1">
    <location>
        <begin position="622"/>
        <end position="633"/>
    </location>
</feature>
<feature type="compositionally biased region" description="Basic and acidic residues" evidence="1">
    <location>
        <begin position="387"/>
        <end position="411"/>
    </location>
</feature>
<feature type="compositionally biased region" description="Basic and acidic residues" evidence="1">
    <location>
        <begin position="417"/>
        <end position="430"/>
    </location>
</feature>
<feature type="compositionally biased region" description="Basic and acidic residues" evidence="1">
    <location>
        <begin position="585"/>
        <end position="595"/>
    </location>
</feature>
<evidence type="ECO:0000256" key="1">
    <source>
        <dbReference type="SAM" id="MobiDB-lite"/>
    </source>
</evidence>
<dbReference type="AlphaFoldDB" id="A0A4Z1FZG8"/>
<dbReference type="EMBL" id="PQXI01000027">
    <property type="protein sequence ID" value="TGO28442.1"/>
    <property type="molecule type" value="Genomic_DNA"/>
</dbReference>
<evidence type="ECO:0000313" key="2">
    <source>
        <dbReference type="EMBL" id="TGO28442.1"/>
    </source>
</evidence>
<feature type="region of interest" description="Disordered" evidence="1">
    <location>
        <begin position="548"/>
        <end position="633"/>
    </location>
</feature>
<feature type="compositionally biased region" description="Acidic residues" evidence="1">
    <location>
        <begin position="608"/>
        <end position="621"/>
    </location>
</feature>
<sequence>MIISAPIMITHHPAHIDESVNTPPTPLNQQVIPGYQYPFSLAPEKFPEVFYRLHRTENWMDIHSPPPTTFLPSKSYNPPEHGWSAKDTQTPLPSSPKEILTLVRNHFSEKSAYASTPSNSIFVPGVWRAGKSSKVSLWDNEEDAREEGRRIGGVEIFEVGGEVLREGGSVVLCLEELLGRSSALCWVTRGRYGRVGSGGKGRKKGRGWGIRWGRGGSREGEGLRGKAYLVVGVIPGTHNLPHPSPIIPTSNTTNTNHTFDIQNEEEDVMKEGTARASSSPSVSMYGRGSSGTVEEFDFDFGLEQEQEQIRDTPLSQIQYPSSHTQFSNPHKTTNNPGVFNWTLDNPDVNNIQEYEIERDIRRHAQGMKRNSAFRKMEKISEDIGDRRMRDRGFVDESMGDEERGMDDEGSREWSWGEDEREREKEKEKNLNSKRRITSTARITRKGTFGERFREKSAVLRDEERVSLRGQSFTSHDFDRSDSDSDGRGRAERSQYIDMGTSICDRIPCEEDSLEDGMSAGEDIPAVAGAGVVVGRKKGGVCEVLETKDGCDDGAREEGGDGKSRGIGMGVRGKKLRREENDFEFESSKEREREEVSFGSRMSSFVGAENDDKDIEEEEDWQDKDTDFDIKTPEREVLTYPQTTINSRIPIDYLKSRRLIPRKTIWRDATRDN</sequence>
<gene>
    <name evidence="2" type="ORF">BPAE_0027g00090</name>
</gene>
<feature type="region of interest" description="Disordered" evidence="1">
    <location>
        <begin position="387"/>
        <end position="442"/>
    </location>
</feature>
<name>A0A4Z1FZG8_9HELO</name>
<protein>
    <submittedName>
        <fullName evidence="2">Uncharacterized protein</fullName>
    </submittedName>
</protein>
<keyword evidence="3" id="KW-1185">Reference proteome</keyword>
<comment type="caution">
    <text evidence="2">The sequence shown here is derived from an EMBL/GenBank/DDBJ whole genome shotgun (WGS) entry which is preliminary data.</text>
</comment>
<feature type="compositionally biased region" description="Basic and acidic residues" evidence="1">
    <location>
        <begin position="548"/>
        <end position="563"/>
    </location>
</feature>
<proteinExistence type="predicted"/>
<organism evidence="2 3">
    <name type="scientific">Botrytis paeoniae</name>
    <dbReference type="NCBI Taxonomy" id="278948"/>
    <lineage>
        <taxon>Eukaryota</taxon>
        <taxon>Fungi</taxon>
        <taxon>Dikarya</taxon>
        <taxon>Ascomycota</taxon>
        <taxon>Pezizomycotina</taxon>
        <taxon>Leotiomycetes</taxon>
        <taxon>Helotiales</taxon>
        <taxon>Sclerotiniaceae</taxon>
        <taxon>Botrytis</taxon>
    </lineage>
</organism>
<feature type="region of interest" description="Disordered" evidence="1">
    <location>
        <begin position="458"/>
        <end position="498"/>
    </location>
</feature>
<feature type="compositionally biased region" description="Basic and acidic residues" evidence="1">
    <location>
        <begin position="475"/>
        <end position="494"/>
    </location>
</feature>